<dbReference type="PANTHER" id="PTHR30007:SF1">
    <property type="entry name" value="BLR1914 PROTEIN"/>
    <property type="match status" value="1"/>
</dbReference>
<evidence type="ECO:0000313" key="3">
    <source>
        <dbReference type="EMBL" id="USD23129.1"/>
    </source>
</evidence>
<keyword evidence="4" id="KW-1185">Reference proteome</keyword>
<evidence type="ECO:0000313" key="2">
    <source>
        <dbReference type="EMBL" id="USD19923.1"/>
    </source>
</evidence>
<proteinExistence type="predicted"/>
<dbReference type="InterPro" id="IPR002559">
    <property type="entry name" value="Transposase_11"/>
</dbReference>
<protein>
    <submittedName>
        <fullName evidence="3">Transposase</fullName>
    </submittedName>
</protein>
<name>A0ABY4VG17_9GAMM</name>
<evidence type="ECO:0000313" key="4">
    <source>
        <dbReference type="Proteomes" id="UP001055658"/>
    </source>
</evidence>
<gene>
    <name evidence="3" type="ORF">MJO52_08330</name>
    <name evidence="2" type="ORF">MJO52_12630</name>
</gene>
<sequence>MVDGEGIPLGGTITSASPAEVKLLHPLLDVTYKNTKIHRLVYDKAADSDPLRDSLLSRGIDLICPHRINREKASRQDGRKLRRYTRRWKVERTFAWLGNYRRLVVRWERYLSTYRAFFYIACMLITLNKL</sequence>
<evidence type="ECO:0000259" key="1">
    <source>
        <dbReference type="Pfam" id="PF01609"/>
    </source>
</evidence>
<dbReference type="Pfam" id="PF01609">
    <property type="entry name" value="DDE_Tnp_1"/>
    <property type="match status" value="1"/>
</dbReference>
<organism evidence="3 4">
    <name type="scientific">Microbulbifer variabilis</name>
    <dbReference type="NCBI Taxonomy" id="266805"/>
    <lineage>
        <taxon>Bacteria</taxon>
        <taxon>Pseudomonadati</taxon>
        <taxon>Pseudomonadota</taxon>
        <taxon>Gammaproteobacteria</taxon>
        <taxon>Cellvibrionales</taxon>
        <taxon>Microbulbiferaceae</taxon>
        <taxon>Microbulbifer</taxon>
    </lineage>
</organism>
<dbReference type="PANTHER" id="PTHR30007">
    <property type="entry name" value="PHP DOMAIN PROTEIN"/>
    <property type="match status" value="1"/>
</dbReference>
<accession>A0ABY4VG17</accession>
<dbReference type="EMBL" id="CP092418">
    <property type="protein sequence ID" value="USD19923.1"/>
    <property type="molecule type" value="Genomic_DNA"/>
</dbReference>
<feature type="domain" description="Transposase IS4-like" evidence="1">
    <location>
        <begin position="2"/>
        <end position="124"/>
    </location>
</feature>
<dbReference type="EMBL" id="CP092418">
    <property type="protein sequence ID" value="USD23129.1"/>
    <property type="molecule type" value="Genomic_DNA"/>
</dbReference>
<reference evidence="3" key="1">
    <citation type="submission" date="2022-02" db="EMBL/GenBank/DDBJ databases">
        <title>Coral-associated bacteria.</title>
        <authorList>
            <person name="Tang K."/>
            <person name="Wang X."/>
        </authorList>
    </citation>
    <scope>NUCLEOTIDE SEQUENCE</scope>
    <source>
        <strain evidence="3">SCSIO 43006</strain>
    </source>
</reference>
<dbReference type="Proteomes" id="UP001055658">
    <property type="component" value="Chromosome"/>
</dbReference>